<dbReference type="EMBL" id="JBHSNO010000005">
    <property type="protein sequence ID" value="MFC5589125.1"/>
    <property type="molecule type" value="Genomic_DNA"/>
</dbReference>
<dbReference type="InterPro" id="IPR001119">
    <property type="entry name" value="SLH_dom"/>
</dbReference>
<evidence type="ECO:0000259" key="2">
    <source>
        <dbReference type="PROSITE" id="PS51272"/>
    </source>
</evidence>
<keyword evidence="1" id="KW-0732">Signal</keyword>
<accession>A0ABW0TJN0</accession>
<comment type="caution">
    <text evidence="3">The sequence shown here is derived from an EMBL/GenBank/DDBJ whole genome shotgun (WGS) entry which is preliminary data.</text>
</comment>
<dbReference type="Pfam" id="PF00395">
    <property type="entry name" value="SLH"/>
    <property type="match status" value="2"/>
</dbReference>
<feature type="domain" description="SLH" evidence="2">
    <location>
        <begin position="29"/>
        <end position="92"/>
    </location>
</feature>
<feature type="chain" id="PRO_5046281248" evidence="1">
    <location>
        <begin position="32"/>
        <end position="1168"/>
    </location>
</feature>
<protein>
    <submittedName>
        <fullName evidence="3">S-layer homology domain-containing protein</fullName>
    </submittedName>
</protein>
<feature type="domain" description="SLH" evidence="2">
    <location>
        <begin position="95"/>
        <end position="159"/>
    </location>
</feature>
<feature type="signal peptide" evidence="1">
    <location>
        <begin position="1"/>
        <end position="31"/>
    </location>
</feature>
<evidence type="ECO:0000313" key="3">
    <source>
        <dbReference type="EMBL" id="MFC5589125.1"/>
    </source>
</evidence>
<keyword evidence="4" id="KW-1185">Reference proteome</keyword>
<evidence type="ECO:0000256" key="1">
    <source>
        <dbReference type="SAM" id="SignalP"/>
    </source>
</evidence>
<dbReference type="Proteomes" id="UP001596109">
    <property type="component" value="Unassembled WGS sequence"/>
</dbReference>
<organism evidence="3 4">
    <name type="scientific">Sporosarcina soli</name>
    <dbReference type="NCBI Taxonomy" id="334736"/>
    <lineage>
        <taxon>Bacteria</taxon>
        <taxon>Bacillati</taxon>
        <taxon>Bacillota</taxon>
        <taxon>Bacilli</taxon>
        <taxon>Bacillales</taxon>
        <taxon>Caryophanaceae</taxon>
        <taxon>Sporosarcina</taxon>
    </lineage>
</organism>
<gene>
    <name evidence="3" type="ORF">ACFPRA_09520</name>
</gene>
<proteinExistence type="predicted"/>
<reference evidence="4" key="1">
    <citation type="journal article" date="2019" name="Int. J. Syst. Evol. Microbiol.">
        <title>The Global Catalogue of Microorganisms (GCM) 10K type strain sequencing project: providing services to taxonomists for standard genome sequencing and annotation.</title>
        <authorList>
            <consortium name="The Broad Institute Genomics Platform"/>
            <consortium name="The Broad Institute Genome Sequencing Center for Infectious Disease"/>
            <person name="Wu L."/>
            <person name="Ma J."/>
        </authorList>
    </citation>
    <scope>NUCLEOTIDE SEQUENCE [LARGE SCALE GENOMIC DNA]</scope>
    <source>
        <strain evidence="4">CGMCC 4.1434</strain>
    </source>
</reference>
<name>A0ABW0TJN0_9BACL</name>
<dbReference type="PROSITE" id="PS51272">
    <property type="entry name" value="SLH"/>
    <property type="match status" value="2"/>
</dbReference>
<evidence type="ECO:0000313" key="4">
    <source>
        <dbReference type="Proteomes" id="UP001596109"/>
    </source>
</evidence>
<dbReference type="RefSeq" id="WP_381433283.1">
    <property type="nucleotide sequence ID" value="NZ_JBHSNO010000005.1"/>
</dbReference>
<sequence length="1168" mass="127531">MANQPSKYSKFLLGAASAALVASAVAPVASAADFKDTKGNTHEVAIDALSDLGIISGYPDGSFQPNKVLTRSDVVKMMGKWLVSLGNEVPTDYKTNPRFTDLNSNSNNELLQYAALVADHGVFQGNNGKLDPNGNITRENMALVLVRAYDAINGTDLVETVKGEDFKRDVTDLATAKAEARPYIDVLDYYDITNPAAPVFNPKGTTTRGQFASFLHRTANLDEVALELRILDVVGLNDTNQFLQINFSKPVTTGLDPADIQIRNSKSGDTYGVREVKLAADGKSAQVELFQPREGDIVLEYVTDYDISVKANGELLTFVFNRPLFSEARIVDIDVANNKFTAVDDKTGNSVTVKVLKDTEFDYQGAIGELVRVWYNGDKELVKYEIQSASAVYDAIEIDDKDTIKLLTADKKVDISDDEYTGNNRNDDYKFKIYVDGKEVTTSNGEIPSDLAKKRFNFAKVGYDKAGEIEYVSAYSLNEFLVVDKVDGKEIVGVEGDASGSFNAKDATIIKDGKVIALDDVKKGDILFFSNDADDKDGFAEVFNNTVKGKITDTFLESIRVDGKTYDFVHDKAESDKFVKKDYANAVFLNDRDRLEYIDEDSAEELQAAGDVTLYLDRAGNLVYVGGDTADVAKNTKTSILTEDIKVKTDFGKSVAQFETVNQDGDDKLYQIDLETLKKIVINGKDYTIDKNADESDEWKISHNDTQLVLTSGTGVKETIALKAAGTVVNFKLDDASVVKELEFFTSTSAKEGYGTTTSVVEAKDNYVGGKRLLSNTVVFDAKKAASNGTIDEKDVKVTTWSEYKGSDITSSYYIYNDDNEVIALVIKQTSAQDTVEESALITNVLRNSDKEIIEITAFVNGAKKTYKVDEVKFDSVEKGSTVVLEFDKDNSDVVDGIKSATSSFVAKDLIVDSVDSGRREVTFADGKKARLVSNGLVLNGSDKTDITTKALSDLRGENIKVTVLYDEKGSEFAKYFVYEKITKAEYDRLKAEQTKDEVAKVTALIDALPTAANIKLADEADVKKARDAYNALTSSQKDRVAKASVEKLEAAEAKIKELKEENQTPADFEITTAEKSYANTISQALGLANIDVAGTIATADIGNVSEVKISVLPLEEDQEVATVTVNADGKFSYTGLGSSKHTSVTVEYVVNGETKTASLNLTDKGVK</sequence>